<organism evidence="1 2">
    <name type="scientific">Sphingobacterium oryzagri</name>
    <dbReference type="NCBI Taxonomy" id="3025669"/>
    <lineage>
        <taxon>Bacteria</taxon>
        <taxon>Pseudomonadati</taxon>
        <taxon>Bacteroidota</taxon>
        <taxon>Sphingobacteriia</taxon>
        <taxon>Sphingobacteriales</taxon>
        <taxon>Sphingobacteriaceae</taxon>
        <taxon>Sphingobacterium</taxon>
    </lineage>
</organism>
<accession>A0ABY7WM37</accession>
<proteinExistence type="predicted"/>
<keyword evidence="2" id="KW-1185">Reference proteome</keyword>
<dbReference type="Proteomes" id="UP001221558">
    <property type="component" value="Chromosome"/>
</dbReference>
<protein>
    <recommendedName>
        <fullName evidence="3">Adenylosuccinate lyase</fullName>
    </recommendedName>
</protein>
<name>A0ABY7WM37_9SPHI</name>
<sequence length="185" mass="21404">MASKHEEKKHLAFLKTGIRAYEAKIFDLNFVEQQGLSVKLLLAYAYHKDHQIAFRAAWLLEHTFLKTPACIVPIYDEFMERLPGLHNWSCIRSFTKIGMSVSKMSNNIVQSTSEQEEIWIARCFDWIIAEDCPVAVCVNCLDILHHLSAKYDWIKEELAAQITYLLRNPTPALASRAKRILKRIL</sequence>
<dbReference type="EMBL" id="CP117880">
    <property type="protein sequence ID" value="WDF70666.1"/>
    <property type="molecule type" value="Genomic_DNA"/>
</dbReference>
<reference evidence="1 2" key="1">
    <citation type="submission" date="2023-02" db="EMBL/GenBank/DDBJ databases">
        <title>Genome sequence of Sphingobacterium sp. KACC 22765.</title>
        <authorList>
            <person name="Kim S."/>
            <person name="Heo J."/>
            <person name="Kwon S.-W."/>
        </authorList>
    </citation>
    <scope>NUCLEOTIDE SEQUENCE [LARGE SCALE GENOMIC DNA]</scope>
    <source>
        <strain evidence="1 2">KACC 22765</strain>
    </source>
</reference>
<evidence type="ECO:0008006" key="3">
    <source>
        <dbReference type="Google" id="ProtNLM"/>
    </source>
</evidence>
<dbReference type="RefSeq" id="WP_274269370.1">
    <property type="nucleotide sequence ID" value="NZ_CP117880.1"/>
</dbReference>
<evidence type="ECO:0000313" key="2">
    <source>
        <dbReference type="Proteomes" id="UP001221558"/>
    </source>
</evidence>
<gene>
    <name evidence="1" type="ORF">PQ465_09885</name>
</gene>
<evidence type="ECO:0000313" key="1">
    <source>
        <dbReference type="EMBL" id="WDF70666.1"/>
    </source>
</evidence>